<protein>
    <recommendedName>
        <fullName evidence="2">Domain of unknown function at the cortex 1 domain-containing protein</fullName>
    </recommendedName>
</protein>
<feature type="compositionally biased region" description="Basic and acidic residues" evidence="1">
    <location>
        <begin position="319"/>
        <end position="332"/>
    </location>
</feature>
<evidence type="ECO:0000313" key="4">
    <source>
        <dbReference type="Proteomes" id="UP001360953"/>
    </source>
</evidence>
<dbReference type="Pfam" id="PF08588">
    <property type="entry name" value="Duc1"/>
    <property type="match status" value="1"/>
</dbReference>
<feature type="region of interest" description="Disordered" evidence="1">
    <location>
        <begin position="202"/>
        <end position="222"/>
    </location>
</feature>
<dbReference type="RefSeq" id="XP_066659722.1">
    <property type="nucleotide sequence ID" value="XM_066802092.1"/>
</dbReference>
<proteinExistence type="predicted"/>
<name>A0ABR1MD08_9PEZI</name>
<dbReference type="EMBL" id="JBBPEH010000001">
    <property type="protein sequence ID" value="KAK7544487.1"/>
    <property type="molecule type" value="Genomic_DNA"/>
</dbReference>
<feature type="compositionally biased region" description="Acidic residues" evidence="1">
    <location>
        <begin position="307"/>
        <end position="318"/>
    </location>
</feature>
<evidence type="ECO:0000313" key="3">
    <source>
        <dbReference type="EMBL" id="KAK7544487.1"/>
    </source>
</evidence>
<dbReference type="PANTHER" id="PTHR34826">
    <property type="entry name" value="UPF0590 PROTEIN C409.17C"/>
    <property type="match status" value="1"/>
</dbReference>
<keyword evidence="4" id="KW-1185">Reference proteome</keyword>
<dbReference type="InterPro" id="IPR013897">
    <property type="entry name" value="Duc1"/>
</dbReference>
<evidence type="ECO:0000256" key="1">
    <source>
        <dbReference type="SAM" id="MobiDB-lite"/>
    </source>
</evidence>
<gene>
    <name evidence="3" type="ORF">J3D65DRAFT_643548</name>
</gene>
<reference evidence="3 4" key="1">
    <citation type="submission" date="2024-04" db="EMBL/GenBank/DDBJ databases">
        <title>Phyllosticta paracitricarpa is synonymous to the EU quarantine fungus P. citricarpa based on phylogenomic analyses.</title>
        <authorList>
            <consortium name="Lawrence Berkeley National Laboratory"/>
            <person name="Van ingen-buijs V.A."/>
            <person name="Van westerhoven A.C."/>
            <person name="Haridas S."/>
            <person name="Skiadas P."/>
            <person name="Martin F."/>
            <person name="Groenewald J.Z."/>
            <person name="Crous P.W."/>
            <person name="Seidl M.F."/>
        </authorList>
    </citation>
    <scope>NUCLEOTIDE SEQUENCE [LARGE SCALE GENOMIC DNA]</scope>
    <source>
        <strain evidence="3 4">CPC 17464</strain>
    </source>
</reference>
<feature type="domain" description="Domain of unknown function at the cortex 1" evidence="2">
    <location>
        <begin position="9"/>
        <end position="295"/>
    </location>
</feature>
<dbReference type="PANTHER" id="PTHR34826:SF2">
    <property type="entry name" value="UPF0590 PROTEIN C409.17C"/>
    <property type="match status" value="1"/>
</dbReference>
<accession>A0ABR1MD08</accession>
<dbReference type="GeneID" id="92034998"/>
<sequence>MSEARKYVLKVTVGPDYDTKSHQEVKVNTSSPVQISTKDIDASVSVRIQNYRGKSLLRSRQSLLLRNLPLAGLPKNSPKSSPYFSHTSHTADLYGIAYTFRLKQDIPGDKLVFGNDFDHPIRDRLPYGFSTAFGWVKSWIDPTMEGDVYADEPYLYSPVLSSMNILNVGAKGQRPSEAAEKAGYPVGEGDEAVVVFEEGAQGDGKDVRESSSMPADGPSRMKHFRHEEPRKDFVFEKDRTFSCDFFNKYLDFNDFALKLPIITIPVIKSWDGQPLRYVLKNLTTNEPLFVVLFTLIPADQVESNTTESDDSEDDEESQDESKGDTIDKKDVDKYEDEGVD</sequence>
<comment type="caution">
    <text evidence="3">The sequence shown here is derived from an EMBL/GenBank/DDBJ whole genome shotgun (WGS) entry which is preliminary data.</text>
</comment>
<organism evidence="3 4">
    <name type="scientific">Phyllosticta citribraziliensis</name>
    <dbReference type="NCBI Taxonomy" id="989973"/>
    <lineage>
        <taxon>Eukaryota</taxon>
        <taxon>Fungi</taxon>
        <taxon>Dikarya</taxon>
        <taxon>Ascomycota</taxon>
        <taxon>Pezizomycotina</taxon>
        <taxon>Dothideomycetes</taxon>
        <taxon>Dothideomycetes incertae sedis</taxon>
        <taxon>Botryosphaeriales</taxon>
        <taxon>Phyllostictaceae</taxon>
        <taxon>Phyllosticta</taxon>
    </lineage>
</organism>
<dbReference type="Proteomes" id="UP001360953">
    <property type="component" value="Unassembled WGS sequence"/>
</dbReference>
<evidence type="ECO:0000259" key="2">
    <source>
        <dbReference type="Pfam" id="PF08588"/>
    </source>
</evidence>
<feature type="region of interest" description="Disordered" evidence="1">
    <location>
        <begin position="301"/>
        <end position="340"/>
    </location>
</feature>